<proteinExistence type="predicted"/>
<evidence type="ECO:0000313" key="5">
    <source>
        <dbReference type="Proteomes" id="UP001597469"/>
    </source>
</evidence>
<dbReference type="EMBL" id="JBHULN010000044">
    <property type="protein sequence ID" value="MFD2574671.1"/>
    <property type="molecule type" value="Genomic_DNA"/>
</dbReference>
<feature type="domain" description="NADAR" evidence="3">
    <location>
        <begin position="94"/>
        <end position="252"/>
    </location>
</feature>
<organism evidence="4 5">
    <name type="scientific">Spirosoma soli</name>
    <dbReference type="NCBI Taxonomy" id="1770529"/>
    <lineage>
        <taxon>Bacteria</taxon>
        <taxon>Pseudomonadati</taxon>
        <taxon>Bacteroidota</taxon>
        <taxon>Cytophagia</taxon>
        <taxon>Cytophagales</taxon>
        <taxon>Cytophagaceae</taxon>
        <taxon>Spirosoma</taxon>
    </lineage>
</organism>
<accession>A0ABW5MF05</accession>
<reference evidence="5" key="1">
    <citation type="journal article" date="2019" name="Int. J. Syst. Evol. Microbiol.">
        <title>The Global Catalogue of Microorganisms (GCM) 10K type strain sequencing project: providing services to taxonomists for standard genome sequencing and annotation.</title>
        <authorList>
            <consortium name="The Broad Institute Genomics Platform"/>
            <consortium name="The Broad Institute Genome Sequencing Center for Infectious Disease"/>
            <person name="Wu L."/>
            <person name="Ma J."/>
        </authorList>
    </citation>
    <scope>NUCLEOTIDE SEQUENCE [LARGE SCALE GENOMIC DNA]</scope>
    <source>
        <strain evidence="5">KCTC 42805</strain>
    </source>
</reference>
<sequence length="254" mass="29153">MVVQARSIIIHQPLLALGEPAKMGVNASVCATGRTAHGICFASISGFRRQSERLCRPTQHQSWVSRDKKMIEMTYSLKWLTENFERGKRIKYLFFWGHQKSKSGDLTASCFSQWWTSPFIVDKVKYNTAEHWMMAQKALLFGDQEVYEKIIVAKSPAEAKTLGRQVRNFDEAIWNSKRFEIVVEGSLQKFTQHQDLKEFLVNTKERVLVEASPIDKIWGIGLAADSDKAENPKRWNGLNLLGFALMEVRDLLKK</sequence>
<dbReference type="Gene3D" id="1.10.357.40">
    <property type="entry name" value="YbiA-like"/>
    <property type="match status" value="1"/>
</dbReference>
<dbReference type="InterPro" id="IPR012816">
    <property type="entry name" value="NADAR"/>
</dbReference>
<dbReference type="RefSeq" id="WP_381528767.1">
    <property type="nucleotide sequence ID" value="NZ_JBHULN010000044.1"/>
</dbReference>
<comment type="caution">
    <text evidence="4">The sequence shown here is derived from an EMBL/GenBank/DDBJ whole genome shotgun (WGS) entry which is preliminary data.</text>
</comment>
<keyword evidence="5" id="KW-1185">Reference proteome</keyword>
<dbReference type="Pfam" id="PF08719">
    <property type="entry name" value="NADAR"/>
    <property type="match status" value="1"/>
</dbReference>
<dbReference type="InterPro" id="IPR037238">
    <property type="entry name" value="YbiA-like_sf"/>
</dbReference>
<name>A0ABW5MF05_9BACT</name>
<dbReference type="SUPFAM" id="SSF143990">
    <property type="entry name" value="YbiA-like"/>
    <property type="match status" value="1"/>
</dbReference>
<gene>
    <name evidence="4" type="ORF">ACFSUS_28845</name>
</gene>
<dbReference type="Proteomes" id="UP001597469">
    <property type="component" value="Unassembled WGS sequence"/>
</dbReference>
<evidence type="ECO:0000259" key="3">
    <source>
        <dbReference type="Pfam" id="PF08719"/>
    </source>
</evidence>
<comment type="catalytic activity">
    <reaction evidence="2">
        <text>2,5-diamino-6-hydroxy-4-(5-phosphoribosylamino)-pyrimidine + H2O = 2,5,6-triamino-4-hydroxypyrimidine + D-ribose 5-phosphate</text>
        <dbReference type="Rhea" id="RHEA:23436"/>
        <dbReference type="ChEBI" id="CHEBI:15377"/>
        <dbReference type="ChEBI" id="CHEBI:58614"/>
        <dbReference type="ChEBI" id="CHEBI:78346"/>
        <dbReference type="ChEBI" id="CHEBI:137796"/>
    </reaction>
</comment>
<dbReference type="NCBIfam" id="TIGR02464">
    <property type="entry name" value="ribofla_fusion"/>
    <property type="match status" value="1"/>
</dbReference>
<evidence type="ECO:0000256" key="2">
    <source>
        <dbReference type="ARBA" id="ARBA00000751"/>
    </source>
</evidence>
<comment type="catalytic activity">
    <reaction evidence="1">
        <text>5-amino-6-(5-phospho-D-ribosylamino)uracil + H2O = 5,6-diaminouracil + D-ribose 5-phosphate</text>
        <dbReference type="Rhea" id="RHEA:55020"/>
        <dbReference type="ChEBI" id="CHEBI:15377"/>
        <dbReference type="ChEBI" id="CHEBI:46252"/>
        <dbReference type="ChEBI" id="CHEBI:58453"/>
        <dbReference type="ChEBI" id="CHEBI:78346"/>
    </reaction>
</comment>
<protein>
    <submittedName>
        <fullName evidence="4">NADAR family protein</fullName>
    </submittedName>
</protein>
<evidence type="ECO:0000256" key="1">
    <source>
        <dbReference type="ARBA" id="ARBA00000022"/>
    </source>
</evidence>
<evidence type="ECO:0000313" key="4">
    <source>
        <dbReference type="EMBL" id="MFD2574671.1"/>
    </source>
</evidence>
<dbReference type="CDD" id="cd15457">
    <property type="entry name" value="NADAR"/>
    <property type="match status" value="1"/>
</dbReference>